<dbReference type="SMART" id="SM00860">
    <property type="entry name" value="SMI1_KNR4"/>
    <property type="match status" value="1"/>
</dbReference>
<protein>
    <submittedName>
        <fullName evidence="2">SMI1/KNR4 family protein</fullName>
    </submittedName>
</protein>
<reference evidence="2 3" key="1">
    <citation type="submission" date="2019-11" db="EMBL/GenBank/DDBJ databases">
        <title>Paenibacillus monticola sp. nov., a novel PGPR strain isolated from mountain sample in China.</title>
        <authorList>
            <person name="Zhao Q."/>
            <person name="Li H.-P."/>
            <person name="Zhang J.-L."/>
        </authorList>
    </citation>
    <scope>NUCLEOTIDE SEQUENCE [LARGE SCALE GENOMIC DNA]</scope>
    <source>
        <strain evidence="2 3">LC-T2</strain>
    </source>
</reference>
<evidence type="ECO:0000313" key="3">
    <source>
        <dbReference type="Proteomes" id="UP000463051"/>
    </source>
</evidence>
<feature type="domain" description="Knr4/Smi1-like" evidence="1">
    <location>
        <begin position="26"/>
        <end position="166"/>
    </location>
</feature>
<keyword evidence="3" id="KW-1185">Reference proteome</keyword>
<comment type="caution">
    <text evidence="2">The sequence shown here is derived from an EMBL/GenBank/DDBJ whole genome shotgun (WGS) entry which is preliminary data.</text>
</comment>
<proteinExistence type="predicted"/>
<organism evidence="2 3">
    <name type="scientific">Paenibacillus monticola</name>
    <dbReference type="NCBI Taxonomy" id="2666075"/>
    <lineage>
        <taxon>Bacteria</taxon>
        <taxon>Bacillati</taxon>
        <taxon>Bacillota</taxon>
        <taxon>Bacilli</taxon>
        <taxon>Bacillales</taxon>
        <taxon>Paenibacillaceae</taxon>
        <taxon>Paenibacillus</taxon>
    </lineage>
</organism>
<dbReference type="Proteomes" id="UP000463051">
    <property type="component" value="Unassembled WGS sequence"/>
</dbReference>
<name>A0A7X2H1J5_9BACL</name>
<evidence type="ECO:0000313" key="2">
    <source>
        <dbReference type="EMBL" id="MRN51688.1"/>
    </source>
</evidence>
<dbReference type="InterPro" id="IPR018958">
    <property type="entry name" value="Knr4/Smi1-like_dom"/>
</dbReference>
<dbReference type="SUPFAM" id="SSF160631">
    <property type="entry name" value="SMI1/KNR4-like"/>
    <property type="match status" value="1"/>
</dbReference>
<dbReference type="AlphaFoldDB" id="A0A7X2H1J5"/>
<dbReference type="RefSeq" id="WP_154116450.1">
    <property type="nucleotide sequence ID" value="NZ_WJXB01000001.1"/>
</dbReference>
<dbReference type="Pfam" id="PF09346">
    <property type="entry name" value="SMI1_KNR4"/>
    <property type="match status" value="1"/>
</dbReference>
<dbReference type="Gene3D" id="3.40.1580.10">
    <property type="entry name" value="SMI1/KNR4-like"/>
    <property type="match status" value="1"/>
</dbReference>
<sequence>MGNRHWIGFDLSTFWEDSDYFTSPGPVTAEIILNAEQLLGYRLPSSYIELITNKNGGSPLNDCFPTLTSTSWSEDHIAISGICGLGGQWGIDSDDLGSRFMIEEWGYPNIGIVVCSCPSAGHDAVMLDYRECGPDGEPCVIHVDVEVDDEPRITFLAQDFEAFIRGLVNQEEYDNSEETKLLKQSEQ</sequence>
<gene>
    <name evidence="2" type="ORF">GJB61_01525</name>
</gene>
<dbReference type="EMBL" id="WJXB01000001">
    <property type="protein sequence ID" value="MRN51688.1"/>
    <property type="molecule type" value="Genomic_DNA"/>
</dbReference>
<dbReference type="InterPro" id="IPR037883">
    <property type="entry name" value="Knr4/Smi1-like_sf"/>
</dbReference>
<evidence type="ECO:0000259" key="1">
    <source>
        <dbReference type="SMART" id="SM00860"/>
    </source>
</evidence>
<accession>A0A7X2H1J5</accession>